<evidence type="ECO:0000256" key="3">
    <source>
        <dbReference type="SAM" id="MobiDB-lite"/>
    </source>
</evidence>
<reference evidence="5 6" key="1">
    <citation type="submission" date="2023-03" db="EMBL/GenBank/DDBJ databases">
        <title>Genome sequence of Lichtheimia ornata CBS 291.66.</title>
        <authorList>
            <person name="Mohabir J.T."/>
            <person name="Shea T.P."/>
            <person name="Kurbessoian T."/>
            <person name="Berby B."/>
            <person name="Fontaine J."/>
            <person name="Livny J."/>
            <person name="Gnirke A."/>
            <person name="Stajich J.E."/>
            <person name="Cuomo C.A."/>
        </authorList>
    </citation>
    <scope>NUCLEOTIDE SEQUENCE [LARGE SCALE GENOMIC DNA]</scope>
    <source>
        <strain evidence="5">CBS 291.66</strain>
    </source>
</reference>
<evidence type="ECO:0000256" key="2">
    <source>
        <dbReference type="ARBA" id="ARBA00023242"/>
    </source>
</evidence>
<dbReference type="InterPro" id="IPR050335">
    <property type="entry name" value="ERT1_acuK_gluconeogen_tf"/>
</dbReference>
<dbReference type="GeneID" id="83211297"/>
<dbReference type="RefSeq" id="XP_058345339.1">
    <property type="nucleotide sequence ID" value="XM_058483950.1"/>
</dbReference>
<feature type="compositionally biased region" description="Basic and acidic residues" evidence="3">
    <location>
        <begin position="276"/>
        <end position="293"/>
    </location>
</feature>
<dbReference type="Proteomes" id="UP001234581">
    <property type="component" value="Unassembled WGS sequence"/>
</dbReference>
<keyword evidence="2" id="KW-0539">Nucleus</keyword>
<feature type="region of interest" description="Disordered" evidence="3">
    <location>
        <begin position="217"/>
        <end position="261"/>
    </location>
</feature>
<keyword evidence="1" id="KW-0479">Metal-binding</keyword>
<feature type="compositionally biased region" description="Low complexity" evidence="3">
    <location>
        <begin position="365"/>
        <end position="376"/>
    </location>
</feature>
<protein>
    <recommendedName>
        <fullName evidence="4">Zn(2)-C6 fungal-type domain-containing protein</fullName>
    </recommendedName>
</protein>
<evidence type="ECO:0000256" key="1">
    <source>
        <dbReference type="ARBA" id="ARBA00022723"/>
    </source>
</evidence>
<dbReference type="SUPFAM" id="SSF57701">
    <property type="entry name" value="Zn2/Cys6 DNA-binding domain"/>
    <property type="match status" value="1"/>
</dbReference>
<dbReference type="PANTHER" id="PTHR47659">
    <property type="entry name" value="ZN(II)2CYS6 TRANSCRIPTION FACTOR (EUROFUNG)-RELATED"/>
    <property type="match status" value="1"/>
</dbReference>
<sequence>MQFNHPSYLDYVTSSSSLQQQGAPPNSAMPYSLDHLQQQQQHQQQQRMAYPSIPGIQHGFPADVFATQQAATAVPPQAVPQVKPKRKQVKNACVNCQKACKKCDDARPCPRCIKYGLTATCVNSVRKERKKGVKRGPYKQQTASQAASQPTTPVPTNLSAVPAAAGNGADALLLNNSHPYIRTFHGTGTNPYHQAGAIMSPYTVPGIMQQIYPTGGEYQTQQQQQHAAASPVKQQAEPTTTTTTTSKETTSNSADSEDDGKLNILSQLCSAVLDHSDTPKEEVKHQEPAKKEPYALTTQQQQRPPATSMAYTHATAAAAPTSLYASASLDHTQQQQQQQQPPQQQLWPLPSLQSVVQPDRALYYQQQQQQHQQQQQPSDNANDNTNTPNQWNGSHWQLP</sequence>
<feature type="compositionally biased region" description="Low complexity" evidence="3">
    <location>
        <begin position="239"/>
        <end position="253"/>
    </location>
</feature>
<dbReference type="CDD" id="cd00067">
    <property type="entry name" value="GAL4"/>
    <property type="match status" value="1"/>
</dbReference>
<dbReference type="PROSITE" id="PS50048">
    <property type="entry name" value="ZN2_CY6_FUNGAL_2"/>
    <property type="match status" value="1"/>
</dbReference>
<feature type="compositionally biased region" description="Low complexity" evidence="3">
    <location>
        <begin position="140"/>
        <end position="151"/>
    </location>
</feature>
<dbReference type="SMART" id="SM00066">
    <property type="entry name" value="GAL4"/>
    <property type="match status" value="1"/>
</dbReference>
<dbReference type="AlphaFoldDB" id="A0AAD7Y0T7"/>
<feature type="region of interest" description="Disordered" evidence="3">
    <location>
        <begin position="357"/>
        <end position="399"/>
    </location>
</feature>
<dbReference type="EMBL" id="JARTCD010000013">
    <property type="protein sequence ID" value="KAJ8660426.1"/>
    <property type="molecule type" value="Genomic_DNA"/>
</dbReference>
<feature type="region of interest" description="Disordered" evidence="3">
    <location>
        <begin position="128"/>
        <end position="162"/>
    </location>
</feature>
<feature type="compositionally biased region" description="Polar residues" evidence="3">
    <location>
        <begin position="377"/>
        <end position="399"/>
    </location>
</feature>
<proteinExistence type="predicted"/>
<keyword evidence="6" id="KW-1185">Reference proteome</keyword>
<dbReference type="GO" id="GO:0008270">
    <property type="term" value="F:zinc ion binding"/>
    <property type="evidence" value="ECO:0007669"/>
    <property type="project" value="InterPro"/>
</dbReference>
<organism evidence="5 6">
    <name type="scientific">Lichtheimia ornata</name>
    <dbReference type="NCBI Taxonomy" id="688661"/>
    <lineage>
        <taxon>Eukaryota</taxon>
        <taxon>Fungi</taxon>
        <taxon>Fungi incertae sedis</taxon>
        <taxon>Mucoromycota</taxon>
        <taxon>Mucoromycotina</taxon>
        <taxon>Mucoromycetes</taxon>
        <taxon>Mucorales</taxon>
        <taxon>Lichtheimiaceae</taxon>
        <taxon>Lichtheimia</taxon>
    </lineage>
</organism>
<feature type="compositionally biased region" description="Basic residues" evidence="3">
    <location>
        <begin position="128"/>
        <end position="137"/>
    </location>
</feature>
<accession>A0AAD7Y0T7</accession>
<dbReference type="InterPro" id="IPR036864">
    <property type="entry name" value="Zn2-C6_fun-type_DNA-bd_sf"/>
</dbReference>
<name>A0AAD7Y0T7_9FUNG</name>
<feature type="region of interest" description="Disordered" evidence="3">
    <location>
        <begin position="276"/>
        <end position="312"/>
    </location>
</feature>
<feature type="compositionally biased region" description="Polar residues" evidence="3">
    <location>
        <begin position="296"/>
        <end position="305"/>
    </location>
</feature>
<feature type="region of interest" description="Disordered" evidence="3">
    <location>
        <begin position="328"/>
        <end position="347"/>
    </location>
</feature>
<dbReference type="GO" id="GO:0000981">
    <property type="term" value="F:DNA-binding transcription factor activity, RNA polymerase II-specific"/>
    <property type="evidence" value="ECO:0007669"/>
    <property type="project" value="InterPro"/>
</dbReference>
<dbReference type="InterPro" id="IPR001138">
    <property type="entry name" value="Zn2Cys6_DnaBD"/>
</dbReference>
<gene>
    <name evidence="5" type="ORF">O0I10_003884</name>
</gene>
<evidence type="ECO:0000259" key="4">
    <source>
        <dbReference type="PROSITE" id="PS50048"/>
    </source>
</evidence>
<evidence type="ECO:0000313" key="6">
    <source>
        <dbReference type="Proteomes" id="UP001234581"/>
    </source>
</evidence>
<dbReference type="PANTHER" id="PTHR47659:SF7">
    <property type="entry name" value="FUNGAL TRANSCRIPTIONAL REGULATORY PROTEIN, N-TERMINAL DOMAIN-CONTAINING PROTEIN"/>
    <property type="match status" value="1"/>
</dbReference>
<comment type="caution">
    <text evidence="5">The sequence shown here is derived from an EMBL/GenBank/DDBJ whole genome shotgun (WGS) entry which is preliminary data.</text>
</comment>
<feature type="domain" description="Zn(2)-C6 fungal-type" evidence="4">
    <location>
        <begin position="92"/>
        <end position="123"/>
    </location>
</feature>
<evidence type="ECO:0000313" key="5">
    <source>
        <dbReference type="EMBL" id="KAJ8660426.1"/>
    </source>
</evidence>